<dbReference type="EMBL" id="QPFP01000087">
    <property type="protein sequence ID" value="TEB22682.1"/>
    <property type="molecule type" value="Genomic_DNA"/>
</dbReference>
<sequence length="674" mass="74789">MMGRESSLSRNAPFVAPSASVFLPYYPLRDCDPYGWVFWQFDHCSRTSAYFSPHSANYLESCENTCLSALSPTQIKCGVLQLSLVPPLSSVEASLPPQRLTMAEETQEQGVSRMDVVVGDGAELFANAVGWRVEQINVIVQTMETQGLAAVLKPIPDASHMRNRVRSPPNSQCFPGTRRQVMKKIRSWVDSTLLWGHPHIFWVYGYAGCGKSAIAQAICEYYAGKGLLAASFFFFRSAGPRSRVARFVATLASQVAAAIPATAPFIEAAIKANPALLTSDTSLSSQIEYLVYRPIDAVKWDRPAAALGHGAFLIALDGLDECEDHSEVSVFIEFTIRFFDERPRIPIRFLVTSRVESHIHQCLHTSKQVKLLDLVNHTSDADILAAMEAAITREKQSRVLACDEGWPSPRDKGKLVKHIGGSYIFMTTIVKALFDPGAEDGLTPMKRLPRILAMEANFDSLYLDILKQAQHLSSFHAVISTVALVKQPLSISQIAETLEMEASDVASVLVKLHAVIQVPGDDQTPVTLWHTSLCDFLCSESRSGPFFAAPEHHRRLVYRCISLAVPSTPLANTPITDYARRYALVLYMGLMKRLQGDSNASATELSRFIVHVQEAFPKDSQRVLDTFFHQPLGPGFEQHIVEARTRNWTLSRNLFRANVDLNILFPGVLFASVF</sequence>
<proteinExistence type="predicted"/>
<dbReference type="Gene3D" id="3.40.50.300">
    <property type="entry name" value="P-loop containing nucleotide triphosphate hydrolases"/>
    <property type="match status" value="1"/>
</dbReference>
<keyword evidence="4" id="KW-1185">Reference proteome</keyword>
<organism evidence="3 4">
    <name type="scientific">Coprinellus micaceus</name>
    <name type="common">Glistening ink-cap mushroom</name>
    <name type="synonym">Coprinus micaceus</name>
    <dbReference type="NCBI Taxonomy" id="71717"/>
    <lineage>
        <taxon>Eukaryota</taxon>
        <taxon>Fungi</taxon>
        <taxon>Dikarya</taxon>
        <taxon>Basidiomycota</taxon>
        <taxon>Agaricomycotina</taxon>
        <taxon>Agaricomycetes</taxon>
        <taxon>Agaricomycetidae</taxon>
        <taxon>Agaricales</taxon>
        <taxon>Agaricineae</taxon>
        <taxon>Psathyrellaceae</taxon>
        <taxon>Coprinellus</taxon>
    </lineage>
</organism>
<dbReference type="InterPro" id="IPR027417">
    <property type="entry name" value="P-loop_NTPase"/>
</dbReference>
<comment type="caution">
    <text evidence="3">The sequence shown here is derived from an EMBL/GenBank/DDBJ whole genome shotgun (WGS) entry which is preliminary data.</text>
</comment>
<dbReference type="PANTHER" id="PTHR10039">
    <property type="entry name" value="AMELOGENIN"/>
    <property type="match status" value="1"/>
</dbReference>
<gene>
    <name evidence="3" type="ORF">FA13DRAFT_1474889</name>
</gene>
<protein>
    <recommendedName>
        <fullName evidence="2">Nephrocystin 3-like N-terminal domain-containing protein</fullName>
    </recommendedName>
</protein>
<dbReference type="AlphaFoldDB" id="A0A4Y7SLP7"/>
<feature type="domain" description="Nephrocystin 3-like N-terminal" evidence="2">
    <location>
        <begin position="184"/>
        <end position="354"/>
    </location>
</feature>
<dbReference type="OrthoDB" id="4760524at2759"/>
<evidence type="ECO:0000313" key="3">
    <source>
        <dbReference type="EMBL" id="TEB22682.1"/>
    </source>
</evidence>
<reference evidence="3 4" key="1">
    <citation type="journal article" date="2019" name="Nat. Ecol. Evol.">
        <title>Megaphylogeny resolves global patterns of mushroom evolution.</title>
        <authorList>
            <person name="Varga T."/>
            <person name="Krizsan K."/>
            <person name="Foldi C."/>
            <person name="Dima B."/>
            <person name="Sanchez-Garcia M."/>
            <person name="Sanchez-Ramirez S."/>
            <person name="Szollosi G.J."/>
            <person name="Szarkandi J.G."/>
            <person name="Papp V."/>
            <person name="Albert L."/>
            <person name="Andreopoulos W."/>
            <person name="Angelini C."/>
            <person name="Antonin V."/>
            <person name="Barry K.W."/>
            <person name="Bougher N.L."/>
            <person name="Buchanan P."/>
            <person name="Buyck B."/>
            <person name="Bense V."/>
            <person name="Catcheside P."/>
            <person name="Chovatia M."/>
            <person name="Cooper J."/>
            <person name="Damon W."/>
            <person name="Desjardin D."/>
            <person name="Finy P."/>
            <person name="Geml J."/>
            <person name="Haridas S."/>
            <person name="Hughes K."/>
            <person name="Justo A."/>
            <person name="Karasinski D."/>
            <person name="Kautmanova I."/>
            <person name="Kiss B."/>
            <person name="Kocsube S."/>
            <person name="Kotiranta H."/>
            <person name="LaButti K.M."/>
            <person name="Lechner B.E."/>
            <person name="Liimatainen K."/>
            <person name="Lipzen A."/>
            <person name="Lukacs Z."/>
            <person name="Mihaltcheva S."/>
            <person name="Morgado L.N."/>
            <person name="Niskanen T."/>
            <person name="Noordeloos M.E."/>
            <person name="Ohm R.A."/>
            <person name="Ortiz-Santana B."/>
            <person name="Ovrebo C."/>
            <person name="Racz N."/>
            <person name="Riley R."/>
            <person name="Savchenko A."/>
            <person name="Shiryaev A."/>
            <person name="Soop K."/>
            <person name="Spirin V."/>
            <person name="Szebenyi C."/>
            <person name="Tomsovsky M."/>
            <person name="Tulloss R.E."/>
            <person name="Uehling J."/>
            <person name="Grigoriev I.V."/>
            <person name="Vagvolgyi C."/>
            <person name="Papp T."/>
            <person name="Martin F.M."/>
            <person name="Miettinen O."/>
            <person name="Hibbett D.S."/>
            <person name="Nagy L.G."/>
        </authorList>
    </citation>
    <scope>NUCLEOTIDE SEQUENCE [LARGE SCALE GENOMIC DNA]</scope>
    <source>
        <strain evidence="3 4">FP101781</strain>
    </source>
</reference>
<evidence type="ECO:0000256" key="1">
    <source>
        <dbReference type="ARBA" id="ARBA00022737"/>
    </source>
</evidence>
<dbReference type="Proteomes" id="UP000298030">
    <property type="component" value="Unassembled WGS sequence"/>
</dbReference>
<keyword evidence="1" id="KW-0677">Repeat</keyword>
<dbReference type="Pfam" id="PF24883">
    <property type="entry name" value="NPHP3_N"/>
    <property type="match status" value="1"/>
</dbReference>
<dbReference type="SUPFAM" id="SSF52540">
    <property type="entry name" value="P-loop containing nucleoside triphosphate hydrolases"/>
    <property type="match status" value="1"/>
</dbReference>
<name>A0A4Y7SLP7_COPMI</name>
<dbReference type="STRING" id="71717.A0A4Y7SLP7"/>
<dbReference type="PANTHER" id="PTHR10039:SF17">
    <property type="entry name" value="FUNGAL STAND N-TERMINAL GOODBYE DOMAIN-CONTAINING PROTEIN-RELATED"/>
    <property type="match status" value="1"/>
</dbReference>
<evidence type="ECO:0000259" key="2">
    <source>
        <dbReference type="Pfam" id="PF24883"/>
    </source>
</evidence>
<accession>A0A4Y7SLP7</accession>
<evidence type="ECO:0000313" key="4">
    <source>
        <dbReference type="Proteomes" id="UP000298030"/>
    </source>
</evidence>
<dbReference type="InterPro" id="IPR056884">
    <property type="entry name" value="NPHP3-like_N"/>
</dbReference>